<evidence type="ECO:0000313" key="2">
    <source>
        <dbReference type="Proteomes" id="UP000541352"/>
    </source>
</evidence>
<protein>
    <submittedName>
        <fullName evidence="1">Uncharacterized protein</fullName>
    </submittedName>
</protein>
<sequence>MNRFYRFGILGILMIVFLGWMINCTGTKTASHTPSFINLNTSEVITSDWIDANQWVTTTVFGLPARTCELTSKQLSPSLLEGNQLYVYSKIDEQIHPMPFNIRQNSAELRFDYTMPTPSTLKIVMIGLKGNLKPMGEQQYRYVLIPNSLVKKSPINMGDYEMVKTAFHLED</sequence>
<dbReference type="Proteomes" id="UP000541352">
    <property type="component" value="Unassembled WGS sequence"/>
</dbReference>
<organism evidence="1 2">
    <name type="scientific">Runella defluvii</name>
    <dbReference type="NCBI Taxonomy" id="370973"/>
    <lineage>
        <taxon>Bacteria</taxon>
        <taxon>Pseudomonadati</taxon>
        <taxon>Bacteroidota</taxon>
        <taxon>Cytophagia</taxon>
        <taxon>Cytophagales</taxon>
        <taxon>Spirosomataceae</taxon>
        <taxon>Runella</taxon>
    </lineage>
</organism>
<reference evidence="1 2" key="1">
    <citation type="submission" date="2020-08" db="EMBL/GenBank/DDBJ databases">
        <title>Genomic Encyclopedia of Type Strains, Phase IV (KMG-IV): sequencing the most valuable type-strain genomes for metagenomic binning, comparative biology and taxonomic classification.</title>
        <authorList>
            <person name="Goeker M."/>
        </authorList>
    </citation>
    <scope>NUCLEOTIDE SEQUENCE [LARGE SCALE GENOMIC DNA]</scope>
    <source>
        <strain evidence="1 2">DSM 17976</strain>
    </source>
</reference>
<keyword evidence="2" id="KW-1185">Reference proteome</keyword>
<accession>A0A7W6ESA3</accession>
<comment type="caution">
    <text evidence="1">The sequence shown here is derived from an EMBL/GenBank/DDBJ whole genome shotgun (WGS) entry which is preliminary data.</text>
</comment>
<gene>
    <name evidence="1" type="ORF">FHS57_004337</name>
</gene>
<proteinExistence type="predicted"/>
<dbReference type="AlphaFoldDB" id="A0A7W6ESA3"/>
<name>A0A7W6ESA3_9BACT</name>
<dbReference type="EMBL" id="JACIBY010000010">
    <property type="protein sequence ID" value="MBB3840317.1"/>
    <property type="molecule type" value="Genomic_DNA"/>
</dbReference>
<dbReference type="RefSeq" id="WP_183977225.1">
    <property type="nucleotide sequence ID" value="NZ_JACIBY010000010.1"/>
</dbReference>
<evidence type="ECO:0000313" key="1">
    <source>
        <dbReference type="EMBL" id="MBB3840317.1"/>
    </source>
</evidence>